<dbReference type="Proteomes" id="UP000029736">
    <property type="component" value="Unassembled WGS sequence"/>
</dbReference>
<dbReference type="PROSITE" id="PS51257">
    <property type="entry name" value="PROKAR_LIPOPROTEIN"/>
    <property type="match status" value="1"/>
</dbReference>
<comment type="caution">
    <text evidence="2">The sequence shown here is derived from an EMBL/GenBank/DDBJ whole genome shotgun (WGS) entry which is preliminary data.</text>
</comment>
<dbReference type="Gene3D" id="1.25.40.390">
    <property type="match status" value="1"/>
</dbReference>
<accession>A0A098SDK9</accession>
<feature type="signal peptide" evidence="1">
    <location>
        <begin position="1"/>
        <end position="24"/>
    </location>
</feature>
<dbReference type="RefSeq" id="WP_044216897.1">
    <property type="nucleotide sequence ID" value="NZ_JBKAGJ010000001.1"/>
</dbReference>
<evidence type="ECO:0000256" key="1">
    <source>
        <dbReference type="SAM" id="SignalP"/>
    </source>
</evidence>
<gene>
    <name evidence="2" type="ORF">IX84_04720</name>
</gene>
<reference evidence="2 3" key="1">
    <citation type="journal article" date="2014" name="Int. J. Syst. Evol. Microbiol.">
        <title>Phaeodactylibacter xiamenensis gen. nov., sp. nov., a member of the family Saprospiraceae isolated from the marine alga Phaeodactylum tricornutum.</title>
        <authorList>
            <person name="Chen Z.Jr."/>
            <person name="Lei X."/>
            <person name="Lai Q."/>
            <person name="Li Y."/>
            <person name="Zhang B."/>
            <person name="Zhang J."/>
            <person name="Zhang H."/>
            <person name="Yang L."/>
            <person name="Zheng W."/>
            <person name="Tian Y."/>
            <person name="Yu Z."/>
            <person name="Xu H.Jr."/>
            <person name="Zheng T."/>
        </authorList>
    </citation>
    <scope>NUCLEOTIDE SEQUENCE [LARGE SCALE GENOMIC DNA]</scope>
    <source>
        <strain evidence="2 3">KD52</strain>
    </source>
</reference>
<dbReference type="InterPro" id="IPR011990">
    <property type="entry name" value="TPR-like_helical_dom_sf"/>
</dbReference>
<evidence type="ECO:0000313" key="3">
    <source>
        <dbReference type="Proteomes" id="UP000029736"/>
    </source>
</evidence>
<evidence type="ECO:0008006" key="4">
    <source>
        <dbReference type="Google" id="ProtNLM"/>
    </source>
</evidence>
<proteinExistence type="predicted"/>
<name>A0A098SDK9_9BACT</name>
<dbReference type="InterPro" id="IPR041662">
    <property type="entry name" value="SusD-like_2"/>
</dbReference>
<dbReference type="Pfam" id="PF12771">
    <property type="entry name" value="SusD-like_2"/>
    <property type="match status" value="1"/>
</dbReference>
<sequence length="496" mass="54754">MKFFKSISLLLVLAGLFLVSCEQFDEFNENPNEPTTVSPDVLMASAIRNSVNTTTEESFLLGNNIAQLSAKTLRNEVDAYNWNAFPTVWEGLYGSLTDVYAVEEIAIESENAHLEGAAVVLRSWIFSVLTNAYGDVPYFEAISGLQDNFTPVYDPQPEIYADLLSELERASNLLSSSNGGSIAGDLIFNGDASKWQKFANSLRLQLLMLASNQLDNAAADFAAIADGGNIMESNDDNATLTYLNAFPNQFPLIPLKTGDFDAVAISSTLVAHLTDYDDPRLFRYARPDNDMYTTEGAFNGADNGNNTEDCSKTGSRLGAAYYVDAAQTTAAELGIDLAKGILMTYAEVEFLLAEAAAKGWISGDVESHYRNGVAASMEYHQVDLSSTQWSSFEDFYDNSGAAYEKVTDIWEQKWVALFFHGLQPYFELRRWYHESGMSWDGIPFLNPPCANVNDDELPLRFLYPGQEISLNETNYNAAVDRLGGSNSQNAAMWLVQ</sequence>
<dbReference type="SUPFAM" id="SSF48452">
    <property type="entry name" value="TPR-like"/>
    <property type="match status" value="1"/>
</dbReference>
<dbReference type="OrthoDB" id="725917at2"/>
<keyword evidence="3" id="KW-1185">Reference proteome</keyword>
<keyword evidence="1" id="KW-0732">Signal</keyword>
<protein>
    <recommendedName>
        <fullName evidence="4">Starch-binding protein</fullName>
    </recommendedName>
</protein>
<feature type="chain" id="PRO_5001948196" description="Starch-binding protein" evidence="1">
    <location>
        <begin position="25"/>
        <end position="496"/>
    </location>
</feature>
<dbReference type="STRING" id="1524460.IX84_04720"/>
<dbReference type="AlphaFoldDB" id="A0A098SDK9"/>
<dbReference type="EMBL" id="JPOS01000012">
    <property type="protein sequence ID" value="KGE89082.1"/>
    <property type="molecule type" value="Genomic_DNA"/>
</dbReference>
<organism evidence="2 3">
    <name type="scientific">Phaeodactylibacter xiamenensis</name>
    <dbReference type="NCBI Taxonomy" id="1524460"/>
    <lineage>
        <taxon>Bacteria</taxon>
        <taxon>Pseudomonadati</taxon>
        <taxon>Bacteroidota</taxon>
        <taxon>Saprospiria</taxon>
        <taxon>Saprospirales</taxon>
        <taxon>Haliscomenobacteraceae</taxon>
        <taxon>Phaeodactylibacter</taxon>
    </lineage>
</organism>
<evidence type="ECO:0000313" key="2">
    <source>
        <dbReference type="EMBL" id="KGE89082.1"/>
    </source>
</evidence>